<sequence>MKTCSTLAFLLLGTATLLHAQTAPVPAYVSDAIADSGRPAADKQADAARKPASLVAFAGIKPGDKVADVMPGGGYFTRIFSKVVGASGHVYAVLPESLVAKAPAEKLKPIHALVADPAYSANTSLEVRPYDRLDVGAPLDVVWTSQNYHDVYGGVSVFSVDGSTGPEQAAKLDAAVFKALKPGGVFVVVDHAAAPGSGGRDAHTLHRIDPATVIAQAKAAGFVLEAQSDVLANPQDAHDTLIFAPAIKGHTDKFVLKFRKPSH</sequence>
<reference evidence="2 3" key="1">
    <citation type="submission" date="2020-09" db="EMBL/GenBank/DDBJ databases">
        <title>Dyella sp. 7MK23 isolated from forest soil.</title>
        <authorList>
            <person name="Fu J."/>
        </authorList>
    </citation>
    <scope>NUCLEOTIDE SEQUENCE [LARGE SCALE GENOMIC DNA]</scope>
    <source>
        <strain evidence="2 3">7MK23</strain>
    </source>
</reference>
<keyword evidence="2" id="KW-0808">Transferase</keyword>
<keyword evidence="3" id="KW-1185">Reference proteome</keyword>
<evidence type="ECO:0000256" key="1">
    <source>
        <dbReference type="SAM" id="SignalP"/>
    </source>
</evidence>
<feature type="chain" id="PRO_5046856053" evidence="1">
    <location>
        <begin position="21"/>
        <end position="263"/>
    </location>
</feature>
<evidence type="ECO:0000313" key="3">
    <source>
        <dbReference type="Proteomes" id="UP000651010"/>
    </source>
</evidence>
<evidence type="ECO:0000313" key="2">
    <source>
        <dbReference type="EMBL" id="MBE1159100.1"/>
    </source>
</evidence>
<accession>A0ABR9G4Z4</accession>
<proteinExistence type="predicted"/>
<feature type="signal peptide" evidence="1">
    <location>
        <begin position="1"/>
        <end position="20"/>
    </location>
</feature>
<dbReference type="Proteomes" id="UP000651010">
    <property type="component" value="Unassembled WGS sequence"/>
</dbReference>
<dbReference type="Pfam" id="PF01135">
    <property type="entry name" value="PCMT"/>
    <property type="match status" value="1"/>
</dbReference>
<keyword evidence="1" id="KW-0732">Signal</keyword>
<name>A0ABR9G4Z4_9GAMM</name>
<dbReference type="GO" id="GO:0008168">
    <property type="term" value="F:methyltransferase activity"/>
    <property type="evidence" value="ECO:0007669"/>
    <property type="project" value="UniProtKB-KW"/>
</dbReference>
<dbReference type="InterPro" id="IPR029063">
    <property type="entry name" value="SAM-dependent_MTases_sf"/>
</dbReference>
<dbReference type="EMBL" id="JACZZA010000001">
    <property type="protein sequence ID" value="MBE1159100.1"/>
    <property type="molecule type" value="Genomic_DNA"/>
</dbReference>
<organism evidence="2 3">
    <name type="scientific">Dyella acidiphila</name>
    <dbReference type="NCBI Taxonomy" id="2775866"/>
    <lineage>
        <taxon>Bacteria</taxon>
        <taxon>Pseudomonadati</taxon>
        <taxon>Pseudomonadota</taxon>
        <taxon>Gammaproteobacteria</taxon>
        <taxon>Lysobacterales</taxon>
        <taxon>Rhodanobacteraceae</taxon>
        <taxon>Dyella</taxon>
    </lineage>
</organism>
<protein>
    <submittedName>
        <fullName evidence="2">Class I SAM-dependent methyltransferase</fullName>
    </submittedName>
</protein>
<dbReference type="InterPro" id="IPR016980">
    <property type="entry name" value="S-AdoMet-dep_MeTrfase_Alr7345"/>
</dbReference>
<dbReference type="RefSeq" id="WP_192553944.1">
    <property type="nucleotide sequence ID" value="NZ_JACZZA010000001.1"/>
</dbReference>
<keyword evidence="2" id="KW-0489">Methyltransferase</keyword>
<comment type="caution">
    <text evidence="2">The sequence shown here is derived from an EMBL/GenBank/DDBJ whole genome shotgun (WGS) entry which is preliminary data.</text>
</comment>
<dbReference type="Gene3D" id="3.40.50.150">
    <property type="entry name" value="Vaccinia Virus protein VP39"/>
    <property type="match status" value="1"/>
</dbReference>
<dbReference type="SUPFAM" id="SSF53335">
    <property type="entry name" value="S-adenosyl-L-methionine-dependent methyltransferases"/>
    <property type="match status" value="1"/>
</dbReference>
<dbReference type="PIRSF" id="PIRSF031679">
    <property type="entry name" value="Mtase_Alr7345_prd"/>
    <property type="match status" value="1"/>
</dbReference>
<gene>
    <name evidence="2" type="ORF">IGX34_01810</name>
</gene>
<dbReference type="GO" id="GO:0032259">
    <property type="term" value="P:methylation"/>
    <property type="evidence" value="ECO:0007669"/>
    <property type="project" value="UniProtKB-KW"/>
</dbReference>